<feature type="binding site" evidence="17">
    <location>
        <position position="436"/>
    </location>
    <ligand>
        <name>(6S)-NADPHX</name>
        <dbReference type="ChEBI" id="CHEBI:64076"/>
    </ligand>
</feature>
<evidence type="ECO:0000256" key="10">
    <source>
        <dbReference type="ARBA" id="ARBA00023027"/>
    </source>
</evidence>
<evidence type="ECO:0000256" key="16">
    <source>
        <dbReference type="ARBA" id="ARBA00049209"/>
    </source>
</evidence>
<dbReference type="HAMAP" id="MF_01966">
    <property type="entry name" value="NADHX_epimerase"/>
    <property type="match status" value="1"/>
</dbReference>
<organism evidence="22 23">
    <name type="scientific">Hydrogenobacter hydrogenophilus</name>
    <dbReference type="NCBI Taxonomy" id="35835"/>
    <lineage>
        <taxon>Bacteria</taxon>
        <taxon>Pseudomonadati</taxon>
        <taxon>Aquificota</taxon>
        <taxon>Aquificia</taxon>
        <taxon>Aquificales</taxon>
        <taxon>Aquificaceae</taxon>
        <taxon>Hydrogenobacter</taxon>
    </lineage>
</organism>
<dbReference type="InterPro" id="IPR030677">
    <property type="entry name" value="Nnr"/>
</dbReference>
<gene>
    <name evidence="17" type="primary">nnrD</name>
    <name evidence="18" type="synonym">nnrE</name>
    <name evidence="22" type="ORF">SAMN06265353_0520</name>
</gene>
<comment type="function">
    <text evidence="17">Catalyzes the dehydration of the S-form of NAD(P)HX at the expense of ADP, which is converted to AMP. Together with NAD(P)HX epimerase, which catalyzes the epimerization of the S- and R-forms, the enzyme allows the repair of both epimers of NAD(P)HX, a damaged form of NAD(P)H that is a result of enzymatic or heat-dependent hydration.</text>
</comment>
<evidence type="ECO:0000256" key="1">
    <source>
        <dbReference type="ARBA" id="ARBA00000013"/>
    </source>
</evidence>
<dbReference type="InterPro" id="IPR017953">
    <property type="entry name" value="Carbohydrate_kinase_pred_CS"/>
</dbReference>
<keyword evidence="10 17" id="KW-0520">NAD</keyword>
<evidence type="ECO:0000256" key="13">
    <source>
        <dbReference type="ARBA" id="ARBA00023268"/>
    </source>
</evidence>
<dbReference type="Pfam" id="PF01256">
    <property type="entry name" value="Carb_kinase"/>
    <property type="match status" value="1"/>
</dbReference>
<comment type="similarity">
    <text evidence="17">Belongs to the NnrD/CARKD family.</text>
</comment>
<dbReference type="GO" id="GO:0046872">
    <property type="term" value="F:metal ion binding"/>
    <property type="evidence" value="ECO:0007669"/>
    <property type="project" value="UniProtKB-UniRule"/>
</dbReference>
<dbReference type="GO" id="GO:0052856">
    <property type="term" value="F:NAD(P)HX epimerase activity"/>
    <property type="evidence" value="ECO:0007669"/>
    <property type="project" value="UniProtKB-UniRule"/>
</dbReference>
<feature type="binding site" evidence="18">
    <location>
        <position position="151"/>
    </location>
    <ligand>
        <name>(6S)-NADPHX</name>
        <dbReference type="ChEBI" id="CHEBI:64076"/>
    </ligand>
</feature>
<feature type="binding site" evidence="18">
    <location>
        <position position="154"/>
    </location>
    <ligand>
        <name>K(+)</name>
        <dbReference type="ChEBI" id="CHEBI:29103"/>
    </ligand>
</feature>
<evidence type="ECO:0000313" key="23">
    <source>
        <dbReference type="Proteomes" id="UP000218627"/>
    </source>
</evidence>
<dbReference type="Proteomes" id="UP000218627">
    <property type="component" value="Unassembled WGS sequence"/>
</dbReference>
<dbReference type="Gene3D" id="3.40.1190.20">
    <property type="match status" value="1"/>
</dbReference>
<comment type="similarity">
    <text evidence="4 19">In the C-terminal section; belongs to the NnrD/CARKD family.</text>
</comment>
<evidence type="ECO:0000256" key="19">
    <source>
        <dbReference type="PIRNR" id="PIRNR017184"/>
    </source>
</evidence>
<evidence type="ECO:0000256" key="18">
    <source>
        <dbReference type="HAMAP-Rule" id="MF_01966"/>
    </source>
</evidence>
<dbReference type="GO" id="GO:0005524">
    <property type="term" value="F:ATP binding"/>
    <property type="evidence" value="ECO:0007669"/>
    <property type="project" value="UniProtKB-UniRule"/>
</dbReference>
<dbReference type="RefSeq" id="WP_096600757.1">
    <property type="nucleotide sequence ID" value="NZ_OBEN01000001.1"/>
</dbReference>
<evidence type="ECO:0000256" key="12">
    <source>
        <dbReference type="ARBA" id="ARBA00023239"/>
    </source>
</evidence>
<dbReference type="GO" id="GO:0110051">
    <property type="term" value="P:metabolite repair"/>
    <property type="evidence" value="ECO:0007669"/>
    <property type="project" value="TreeGrafter"/>
</dbReference>
<evidence type="ECO:0000256" key="4">
    <source>
        <dbReference type="ARBA" id="ARBA00009524"/>
    </source>
</evidence>
<feature type="binding site" evidence="18">
    <location>
        <position position="118"/>
    </location>
    <ligand>
        <name>K(+)</name>
        <dbReference type="ChEBI" id="CHEBI:29103"/>
    </ligand>
</feature>
<keyword evidence="5 18" id="KW-0479">Metal-binding</keyword>
<comment type="function">
    <text evidence="14 19">Bifunctional enzyme that catalyzes the epimerization of the S- and R-forms of NAD(P)HX and the dehydration of the S-form of NAD(P)HX at the expense of ADP, which is converted to AMP. This allows the repair of both epimers of NAD(P)HX, a damaged form of NAD(P)H that is a result of enzymatic or heat-dependent hydration.</text>
</comment>
<reference evidence="23" key="1">
    <citation type="submission" date="2017-09" db="EMBL/GenBank/DDBJ databases">
        <authorList>
            <person name="Varghese N."/>
            <person name="Submissions S."/>
        </authorList>
    </citation>
    <scope>NUCLEOTIDE SEQUENCE [LARGE SCALE GENOMIC DNA]</scope>
    <source>
        <strain evidence="23">DSM 2913</strain>
    </source>
</reference>
<evidence type="ECO:0000259" key="21">
    <source>
        <dbReference type="PROSITE" id="PS51385"/>
    </source>
</evidence>
<comment type="similarity">
    <text evidence="3 19">In the N-terminal section; belongs to the NnrE/AIBP family.</text>
</comment>
<dbReference type="NCBIfam" id="TIGR00196">
    <property type="entry name" value="yjeF_cterm"/>
    <property type="match status" value="1"/>
</dbReference>
<dbReference type="PIRSF" id="PIRSF017184">
    <property type="entry name" value="Nnr"/>
    <property type="match status" value="1"/>
</dbReference>
<comment type="subunit">
    <text evidence="17">Homotetramer.</text>
</comment>
<feature type="domain" description="YjeF C-terminal" evidence="20">
    <location>
        <begin position="212"/>
        <end position="495"/>
    </location>
</feature>
<dbReference type="HAMAP" id="MF_01965">
    <property type="entry name" value="NADHX_dehydratase"/>
    <property type="match status" value="1"/>
</dbReference>
<comment type="catalytic activity">
    <reaction evidence="1 18 19">
        <text>(6R)-NADHX = (6S)-NADHX</text>
        <dbReference type="Rhea" id="RHEA:32215"/>
        <dbReference type="ChEBI" id="CHEBI:64074"/>
        <dbReference type="ChEBI" id="CHEBI:64075"/>
        <dbReference type="EC" id="5.1.99.6"/>
    </reaction>
</comment>
<keyword evidence="6 17" id="KW-0547">Nucleotide-binding</keyword>
<sequence length="508" mass="55558">MKILKAQEMSQMDLKATTDIGIPSFLLMENAGLRIVQVIKKEFPNAKKILFFIGKGNNGGDGLVAVRHLYLSGYKVDYFLVHGEELKGDALLNLSILKNLGCYPLTEKPHKDYDLIVDAIFGTGFKPPIKGHVVEWINFINTSQIPVLSVDIPSGLSADSSQVYEPSVKADITVTFEFPKVCHILQPSAKRCGKIYVASIGLPKFLAEEVKREVLEKVKVFKREPDVHKGKMGHVLLVGSSVGKTGALIMSAKAATRTGSGLVSVGVPKGLNQIFEIALTEEMSIPLEGEDRLSEKSADRIIQMQDSFSAIGVGMGMGTYQEGESIVKKLIKDIKKPLLLDADAINNLANIKDLNILKEREYPTVLTPHVGEFARLSGYEKDSIVHNLIDVAQEFSQKWNCFLVLKSSRTVISTPDGYAFVSLRGSPAMAKGGSGDVLSGILTSLMGRGIPLLDALRLGVFLHGLAGEIAERKRHTESVRALDIVEEIPSAYNQIENESYPPVLHYLS</sequence>
<keyword evidence="13" id="KW-0511">Multifunctional enzyme</keyword>
<evidence type="ECO:0000256" key="7">
    <source>
        <dbReference type="ARBA" id="ARBA00022840"/>
    </source>
</evidence>
<comment type="function">
    <text evidence="18">Catalyzes the epimerization of the S- and R-forms of NAD(P)HX, a damaged form of NAD(P)H that is a result of enzymatic or heat-dependent hydration. This is a prerequisite for the S-specific NAD(P)H-hydrate dehydratase to allow the repair of both epimers of NAD(P)HX.</text>
</comment>
<dbReference type="InterPro" id="IPR004443">
    <property type="entry name" value="YjeF_N_dom"/>
</dbReference>
<dbReference type="SUPFAM" id="SSF53613">
    <property type="entry name" value="Ribokinase-like"/>
    <property type="match status" value="1"/>
</dbReference>
<proteinExistence type="inferred from homology"/>
<evidence type="ECO:0000256" key="3">
    <source>
        <dbReference type="ARBA" id="ARBA00006001"/>
    </source>
</evidence>
<dbReference type="CDD" id="cd01171">
    <property type="entry name" value="YXKO-related"/>
    <property type="match status" value="1"/>
</dbReference>
<dbReference type="EC" id="4.2.1.136" evidence="19"/>
<keyword evidence="8 17" id="KW-0521">NADP</keyword>
<evidence type="ECO:0000256" key="15">
    <source>
        <dbReference type="ARBA" id="ARBA00048238"/>
    </source>
</evidence>
<dbReference type="PANTHER" id="PTHR12592:SF0">
    <property type="entry name" value="ATP-DEPENDENT (S)-NAD(P)H-HYDRATE DEHYDRATASE"/>
    <property type="match status" value="1"/>
</dbReference>
<dbReference type="InterPro" id="IPR036652">
    <property type="entry name" value="YjeF_N_dom_sf"/>
</dbReference>
<evidence type="ECO:0000256" key="6">
    <source>
        <dbReference type="ARBA" id="ARBA00022741"/>
    </source>
</evidence>
<dbReference type="Gene3D" id="3.40.50.10260">
    <property type="entry name" value="YjeF N-terminal domain"/>
    <property type="match status" value="1"/>
</dbReference>
<dbReference type="EMBL" id="OBEN01000001">
    <property type="protein sequence ID" value="SNZ12280.1"/>
    <property type="molecule type" value="Genomic_DNA"/>
</dbReference>
<keyword evidence="23" id="KW-1185">Reference proteome</keyword>
<feature type="binding site" evidence="17">
    <location>
        <position position="435"/>
    </location>
    <ligand>
        <name>AMP</name>
        <dbReference type="ChEBI" id="CHEBI:456215"/>
    </ligand>
</feature>
<dbReference type="Pfam" id="PF03853">
    <property type="entry name" value="YjeF_N"/>
    <property type="match status" value="1"/>
</dbReference>
<evidence type="ECO:0000256" key="17">
    <source>
        <dbReference type="HAMAP-Rule" id="MF_01965"/>
    </source>
</evidence>
<comment type="similarity">
    <text evidence="18">Belongs to the NnrE/AIBP family.</text>
</comment>
<feature type="binding site" evidence="17">
    <location>
        <position position="316"/>
    </location>
    <ligand>
        <name>(6S)-NADPHX</name>
        <dbReference type="ChEBI" id="CHEBI:64076"/>
    </ligand>
</feature>
<dbReference type="InterPro" id="IPR000631">
    <property type="entry name" value="CARKD"/>
</dbReference>
<feature type="binding site" evidence="18">
    <location>
        <position position="58"/>
    </location>
    <ligand>
        <name>K(+)</name>
        <dbReference type="ChEBI" id="CHEBI:29103"/>
    </ligand>
</feature>
<keyword evidence="12 17" id="KW-0456">Lyase</keyword>
<evidence type="ECO:0000313" key="22">
    <source>
        <dbReference type="EMBL" id="SNZ12280.1"/>
    </source>
</evidence>
<dbReference type="EC" id="5.1.99.6" evidence="19"/>
<dbReference type="NCBIfam" id="TIGR00197">
    <property type="entry name" value="yjeF_nterm"/>
    <property type="match status" value="1"/>
</dbReference>
<comment type="caution">
    <text evidence="18">Lacks conserved residue(s) required for the propagation of feature annotation.</text>
</comment>
<feature type="binding site" evidence="18">
    <location>
        <begin position="122"/>
        <end position="128"/>
    </location>
    <ligand>
        <name>(6S)-NADPHX</name>
        <dbReference type="ChEBI" id="CHEBI:64076"/>
    </ligand>
</feature>
<evidence type="ECO:0000256" key="8">
    <source>
        <dbReference type="ARBA" id="ARBA00022857"/>
    </source>
</evidence>
<evidence type="ECO:0000259" key="20">
    <source>
        <dbReference type="PROSITE" id="PS51383"/>
    </source>
</evidence>
<dbReference type="SUPFAM" id="SSF64153">
    <property type="entry name" value="YjeF N-terminal domain-like"/>
    <property type="match status" value="1"/>
</dbReference>
<dbReference type="AlphaFoldDB" id="A0A285NRY1"/>
<dbReference type="InterPro" id="IPR029056">
    <property type="entry name" value="Ribokinase-like"/>
</dbReference>
<evidence type="ECO:0000256" key="5">
    <source>
        <dbReference type="ARBA" id="ARBA00022723"/>
    </source>
</evidence>
<protein>
    <recommendedName>
        <fullName evidence="19">Bifunctional NAD(P)H-hydrate repair enzyme</fullName>
    </recommendedName>
    <alternativeName>
        <fullName evidence="19">Nicotinamide nucleotide repair protein</fullName>
    </alternativeName>
    <domain>
        <recommendedName>
            <fullName evidence="19">ADP-dependent (S)-NAD(P)H-hydrate dehydratase</fullName>
            <ecNumber evidence="19">4.2.1.136</ecNumber>
        </recommendedName>
        <alternativeName>
            <fullName evidence="19">ADP-dependent NAD(P)HX dehydratase</fullName>
        </alternativeName>
    </domain>
    <domain>
        <recommendedName>
            <fullName evidence="19">NAD(P)H-hydrate epimerase</fullName>
            <ecNumber evidence="19">5.1.99.6</ecNumber>
        </recommendedName>
    </domain>
</protein>
<keyword evidence="9 18" id="KW-0630">Potassium</keyword>
<keyword evidence="7 17" id="KW-0067">ATP-binding</keyword>
<feature type="domain" description="YjeF N-terminal" evidence="21">
    <location>
        <begin position="9"/>
        <end position="208"/>
    </location>
</feature>
<evidence type="ECO:0000256" key="9">
    <source>
        <dbReference type="ARBA" id="ARBA00022958"/>
    </source>
</evidence>
<comment type="catalytic activity">
    <reaction evidence="16 17 19">
        <text>(6S)-NADPHX + ADP = AMP + phosphate + NADPH + H(+)</text>
        <dbReference type="Rhea" id="RHEA:32235"/>
        <dbReference type="ChEBI" id="CHEBI:15378"/>
        <dbReference type="ChEBI" id="CHEBI:43474"/>
        <dbReference type="ChEBI" id="CHEBI:57783"/>
        <dbReference type="ChEBI" id="CHEBI:64076"/>
        <dbReference type="ChEBI" id="CHEBI:456215"/>
        <dbReference type="ChEBI" id="CHEBI:456216"/>
        <dbReference type="EC" id="4.2.1.136"/>
    </reaction>
</comment>
<evidence type="ECO:0000256" key="2">
    <source>
        <dbReference type="ARBA" id="ARBA00000909"/>
    </source>
</evidence>
<dbReference type="PROSITE" id="PS51385">
    <property type="entry name" value="YJEF_N"/>
    <property type="match status" value="1"/>
</dbReference>
<feature type="binding site" evidence="18">
    <location>
        <begin position="57"/>
        <end position="61"/>
    </location>
    <ligand>
        <name>(6S)-NADPHX</name>
        <dbReference type="ChEBI" id="CHEBI:64076"/>
    </ligand>
</feature>
<feature type="binding site" evidence="17">
    <location>
        <position position="247"/>
    </location>
    <ligand>
        <name>(6S)-NADPHX</name>
        <dbReference type="ChEBI" id="CHEBI:64076"/>
    </ligand>
</feature>
<keyword evidence="11 18" id="KW-0413">Isomerase</keyword>
<feature type="binding site" evidence="17">
    <location>
        <begin position="406"/>
        <end position="410"/>
    </location>
    <ligand>
        <name>AMP</name>
        <dbReference type="ChEBI" id="CHEBI:456215"/>
    </ligand>
</feature>
<dbReference type="PROSITE" id="PS01050">
    <property type="entry name" value="YJEF_C_2"/>
    <property type="match status" value="1"/>
</dbReference>
<dbReference type="PANTHER" id="PTHR12592">
    <property type="entry name" value="ATP-DEPENDENT (S)-NAD(P)H-HYDRATE DEHYDRATASE FAMILY MEMBER"/>
    <property type="match status" value="1"/>
</dbReference>
<comment type="catalytic activity">
    <reaction evidence="15 17 19">
        <text>(6S)-NADHX + ADP = AMP + phosphate + NADH + H(+)</text>
        <dbReference type="Rhea" id="RHEA:32223"/>
        <dbReference type="ChEBI" id="CHEBI:15378"/>
        <dbReference type="ChEBI" id="CHEBI:43474"/>
        <dbReference type="ChEBI" id="CHEBI:57945"/>
        <dbReference type="ChEBI" id="CHEBI:64074"/>
        <dbReference type="ChEBI" id="CHEBI:456215"/>
        <dbReference type="ChEBI" id="CHEBI:456216"/>
        <dbReference type="EC" id="4.2.1.136"/>
    </reaction>
</comment>
<name>A0A285NRY1_9AQUI</name>
<comment type="cofactor">
    <cofactor evidence="17">
        <name>Mg(2+)</name>
        <dbReference type="ChEBI" id="CHEBI:18420"/>
    </cofactor>
</comment>
<comment type="cofactor">
    <cofactor evidence="18 19">
        <name>K(+)</name>
        <dbReference type="ChEBI" id="CHEBI:29103"/>
    </cofactor>
    <text evidence="18 19">Binds 1 potassium ion per subunit.</text>
</comment>
<dbReference type="OrthoDB" id="9806925at2"/>
<feature type="binding site" evidence="17">
    <location>
        <position position="369"/>
    </location>
    <ligand>
        <name>(6S)-NADPHX</name>
        <dbReference type="ChEBI" id="CHEBI:64076"/>
    </ligand>
</feature>
<evidence type="ECO:0000256" key="11">
    <source>
        <dbReference type="ARBA" id="ARBA00023235"/>
    </source>
</evidence>
<evidence type="ECO:0000256" key="14">
    <source>
        <dbReference type="ARBA" id="ARBA00025153"/>
    </source>
</evidence>
<dbReference type="GO" id="GO:0046496">
    <property type="term" value="P:nicotinamide nucleotide metabolic process"/>
    <property type="evidence" value="ECO:0007669"/>
    <property type="project" value="UniProtKB-UniRule"/>
</dbReference>
<dbReference type="GO" id="GO:0052855">
    <property type="term" value="F:ADP-dependent NAD(P)H-hydrate dehydratase activity"/>
    <property type="evidence" value="ECO:0007669"/>
    <property type="project" value="UniProtKB-UniRule"/>
</dbReference>
<dbReference type="PROSITE" id="PS51383">
    <property type="entry name" value="YJEF_C_3"/>
    <property type="match status" value="1"/>
</dbReference>
<accession>A0A285NRY1</accession>
<comment type="catalytic activity">
    <reaction evidence="2 18 19">
        <text>(6R)-NADPHX = (6S)-NADPHX</text>
        <dbReference type="Rhea" id="RHEA:32227"/>
        <dbReference type="ChEBI" id="CHEBI:64076"/>
        <dbReference type="ChEBI" id="CHEBI:64077"/>
        <dbReference type="EC" id="5.1.99.6"/>
    </reaction>
</comment>